<organism evidence="1 2">
    <name type="scientific">Paratractidigestivibacter faecalis</name>
    <dbReference type="NCBI Taxonomy" id="2292441"/>
    <lineage>
        <taxon>Bacteria</taxon>
        <taxon>Bacillati</taxon>
        <taxon>Actinomycetota</taxon>
        <taxon>Coriobacteriia</taxon>
        <taxon>Coriobacteriales</taxon>
        <taxon>Atopobiaceae</taxon>
        <taxon>Paratractidigestivibacter</taxon>
    </lineage>
</organism>
<reference evidence="1 2" key="1">
    <citation type="submission" date="2024-04" db="EMBL/GenBank/DDBJ databases">
        <title>Human intestinal bacterial collection.</title>
        <authorList>
            <person name="Pauvert C."/>
            <person name="Hitch T.C.A."/>
            <person name="Clavel T."/>
        </authorList>
    </citation>
    <scope>NUCLEOTIDE SEQUENCE [LARGE SCALE GENOMIC DNA]</scope>
    <source>
        <strain evidence="1 2">CLA-AA-H197</strain>
    </source>
</reference>
<accession>A0ABV1IH43</accession>
<comment type="caution">
    <text evidence="1">The sequence shown here is derived from an EMBL/GenBank/DDBJ whole genome shotgun (WGS) entry which is preliminary data.</text>
</comment>
<evidence type="ECO:0000313" key="1">
    <source>
        <dbReference type="EMBL" id="MEQ2638226.1"/>
    </source>
</evidence>
<gene>
    <name evidence="1" type="ORF">AAAT05_07725</name>
</gene>
<dbReference type="EMBL" id="JBBNGS010000014">
    <property type="protein sequence ID" value="MEQ2638226.1"/>
    <property type="molecule type" value="Genomic_DNA"/>
</dbReference>
<dbReference type="RefSeq" id="WP_349182864.1">
    <property type="nucleotide sequence ID" value="NZ_JBBNGS010000014.1"/>
</dbReference>
<dbReference type="InterPro" id="IPR023137">
    <property type="entry name" value="BrxA_sf"/>
</dbReference>
<evidence type="ECO:0000313" key="2">
    <source>
        <dbReference type="Proteomes" id="UP001478817"/>
    </source>
</evidence>
<name>A0ABV1IH43_9ACTN</name>
<dbReference type="Pfam" id="PF08849">
    <property type="entry name" value="BrxA"/>
    <property type="match status" value="1"/>
</dbReference>
<sequence>MAQNSRTVRGGALTREQFLPHEMRVVADLRLQGNDDEKIVSLVREGNLFQYPTMTMVANRARVCVQRLNALVPDEHELACRGVSPEDASAAADELVRLIARGMPQQASQAILYSMMCRYDLVREFILDEVGERLRSLDYTLADSDLNAFITRFQVRYADAAKWSDATLVRLRGTLRQCLTQSGLRESQRSEAIQPLLLDFEVERAILALGDDLAVAALTGQEVLR</sequence>
<dbReference type="Proteomes" id="UP001478817">
    <property type="component" value="Unassembled WGS sequence"/>
</dbReference>
<dbReference type="InterPro" id="IPR014948">
    <property type="entry name" value="BrxA"/>
</dbReference>
<dbReference type="Gene3D" id="1.10.3540.10">
    <property type="entry name" value="uncharacterized protein from magnetospirillum magneticum domain"/>
    <property type="match status" value="1"/>
</dbReference>
<proteinExistence type="predicted"/>
<keyword evidence="2" id="KW-1185">Reference proteome</keyword>
<protein>
    <submittedName>
        <fullName evidence="1">DUF1819 family protein</fullName>
    </submittedName>
</protein>